<dbReference type="PANTHER" id="PTHR42829:SF2">
    <property type="entry name" value="NADH-UBIQUINONE OXIDOREDUCTASE CHAIN 5"/>
    <property type="match status" value="1"/>
</dbReference>
<sequence>MLLVMSMLFMVSYVYIIFHSTVMILEYELFNLSSVSMSFAMIIDGISISFGAVVTIISACVFMFAVSYMSEDEYFSRFIWLLLSFVVSMNLLIFSGSLFSVLLGWDGLGITSFALIIYYQSNQSLYAGYKTLMINRIGDAVIVVSTAVFVIFGQLSVYSMTNSMWLLVFILSVAGLTKSAQYPFSSWLPAAMAAPTPVSALVHSSTLVTAGIYLIIRLSTNMPLSQNLLSFLLVVGSITCLLGGWAASVENDLKKIIALSTLSQLGVMVFSLGLGSSVLALFHLYTHAMFKALLFLSAGAFLYMSFGTQDIRLLGSIGPAAPVVVVMFNLSSLCLLGAPFLSAFYSKHTILEMAYSSGSSVIALIIMGVGTAFTGKYVVRSLKAISWGNCVQVGSLSSPSLLMVLPMVILGAGGIMCGKMFMSLNPGLLSMVFIPSYFSMVVNFLTLSGVIIGLILDTKVSSHVLSSMFFLVPSFMSSSKVLSPLVKGLKNLDHGWLEPSSLFGFRPHQMSYFSSLMLSWPLTPGVIGRGGFIVIML</sequence>
<keyword evidence="8 11" id="KW-0496">Mitochondrion</keyword>
<protein>
    <recommendedName>
        <fullName evidence="3 8">NADH-ubiquinone oxidoreductase chain 5</fullName>
        <ecNumber evidence="2 8">7.1.1.2</ecNumber>
    </recommendedName>
</protein>
<dbReference type="PRINTS" id="PR01434">
    <property type="entry name" value="NADHDHGNASE5"/>
</dbReference>
<evidence type="ECO:0000256" key="7">
    <source>
        <dbReference type="ARBA" id="ARBA00049551"/>
    </source>
</evidence>
<feature type="transmembrane region" description="Helical" evidence="8">
    <location>
        <begin position="196"/>
        <end position="216"/>
    </location>
</feature>
<comment type="catalytic activity">
    <reaction evidence="7 8">
        <text>a ubiquinone + NADH + 5 H(+)(in) = a ubiquinol + NAD(+) + 4 H(+)(out)</text>
        <dbReference type="Rhea" id="RHEA:29091"/>
        <dbReference type="Rhea" id="RHEA-COMP:9565"/>
        <dbReference type="Rhea" id="RHEA-COMP:9566"/>
        <dbReference type="ChEBI" id="CHEBI:15378"/>
        <dbReference type="ChEBI" id="CHEBI:16389"/>
        <dbReference type="ChEBI" id="CHEBI:17976"/>
        <dbReference type="ChEBI" id="CHEBI:57540"/>
        <dbReference type="ChEBI" id="CHEBI:57945"/>
        <dbReference type="EC" id="7.1.1.2"/>
    </reaction>
</comment>
<feature type="transmembrane region" description="Helical" evidence="8">
    <location>
        <begin position="288"/>
        <end position="308"/>
    </location>
</feature>
<evidence type="ECO:0000256" key="6">
    <source>
        <dbReference type="ARBA" id="ARBA00023136"/>
    </source>
</evidence>
<feature type="transmembrane region" description="Helical" evidence="8">
    <location>
        <begin position="361"/>
        <end position="379"/>
    </location>
</feature>
<comment type="function">
    <text evidence="8">Core subunit of the mitochondrial membrane respiratory chain NADH dehydrogenase (Complex I) which catalyzes electron transfer from NADH through the respiratory chain, using ubiquinone as an electron acceptor. Essential for the catalytic activity and assembly of complex I.</text>
</comment>
<keyword evidence="4 8" id="KW-0812">Transmembrane</keyword>
<evidence type="ECO:0000256" key="3">
    <source>
        <dbReference type="ARBA" id="ARBA00021096"/>
    </source>
</evidence>
<feature type="transmembrane region" description="Helical" evidence="8">
    <location>
        <begin position="78"/>
        <end position="96"/>
    </location>
</feature>
<gene>
    <name evidence="11" type="primary">ND5</name>
</gene>
<evidence type="ECO:0000256" key="8">
    <source>
        <dbReference type="RuleBase" id="RU003404"/>
    </source>
</evidence>
<feature type="transmembrane region" description="Helical" evidence="8">
    <location>
        <begin position="512"/>
        <end position="535"/>
    </location>
</feature>
<evidence type="ECO:0000256" key="1">
    <source>
        <dbReference type="ARBA" id="ARBA00004141"/>
    </source>
</evidence>
<feature type="transmembrane region" description="Helical" evidence="8">
    <location>
        <begin position="140"/>
        <end position="158"/>
    </location>
</feature>
<dbReference type="GO" id="GO:0003954">
    <property type="term" value="F:NADH dehydrogenase activity"/>
    <property type="evidence" value="ECO:0007669"/>
    <property type="project" value="TreeGrafter"/>
</dbReference>
<accession>E6Y1C1</accession>
<feature type="transmembrane region" description="Helical" evidence="8">
    <location>
        <begin position="320"/>
        <end position="341"/>
    </location>
</feature>
<keyword evidence="6 8" id="KW-0472">Membrane</keyword>
<keyword evidence="5 8" id="KW-1133">Transmembrane helix</keyword>
<name>E6Y1C1_9EUPU</name>
<evidence type="ECO:0000259" key="10">
    <source>
        <dbReference type="Pfam" id="PF00662"/>
    </source>
</evidence>
<evidence type="ECO:0000259" key="9">
    <source>
        <dbReference type="Pfam" id="PF00361"/>
    </source>
</evidence>
<dbReference type="GO" id="GO:0008137">
    <property type="term" value="F:NADH dehydrogenase (ubiquinone) activity"/>
    <property type="evidence" value="ECO:0007669"/>
    <property type="project" value="UniProtKB-EC"/>
</dbReference>
<comment type="similarity">
    <text evidence="8">Belongs to the complex I subunit 5 family.</text>
</comment>
<reference evidence="11" key="1">
    <citation type="journal article" date="2011" name="Mar. Genomics">
        <title>Crawling through time: Transition of snails to slugs dating back to the Paleozoic, based on mitochondrial phylogenomics.</title>
        <authorList>
            <person name="Medina M."/>
            <person name="Lal S."/>
            <person name="Valles Y."/>
            <person name="Takaoka T.L."/>
            <person name="Dayrat B.A."/>
            <person name="Boore J.L."/>
            <person name="Gosliner T."/>
        </authorList>
    </citation>
    <scope>NUCLEOTIDE SEQUENCE</scope>
</reference>
<feature type="transmembrane region" description="Helical" evidence="8">
    <location>
        <begin position="256"/>
        <end position="282"/>
    </location>
</feature>
<feature type="domain" description="NADH-Ubiquinone oxidoreductase (complex I) chain 5 N-terminal" evidence="10">
    <location>
        <begin position="30"/>
        <end position="78"/>
    </location>
</feature>
<dbReference type="GO" id="GO:0042773">
    <property type="term" value="P:ATP synthesis coupled electron transport"/>
    <property type="evidence" value="ECO:0007669"/>
    <property type="project" value="InterPro"/>
</dbReference>
<evidence type="ECO:0000256" key="5">
    <source>
        <dbReference type="ARBA" id="ARBA00022989"/>
    </source>
</evidence>
<keyword evidence="8" id="KW-0520">NAD</keyword>
<dbReference type="EMBL" id="DQ991936">
    <property type="protein sequence ID" value="ABL09074.1"/>
    <property type="molecule type" value="Genomic_DNA"/>
</dbReference>
<dbReference type="Pfam" id="PF00361">
    <property type="entry name" value="Proton_antipo_M"/>
    <property type="match status" value="1"/>
</dbReference>
<feature type="transmembrane region" description="Helical" evidence="8">
    <location>
        <begin position="7"/>
        <end position="27"/>
    </location>
</feature>
<evidence type="ECO:0000313" key="11">
    <source>
        <dbReference type="EMBL" id="ABL09074.1"/>
    </source>
</evidence>
<dbReference type="InterPro" id="IPR001750">
    <property type="entry name" value="ND/Mrp_TM"/>
</dbReference>
<proteinExistence type="inferred from homology"/>
<keyword evidence="8" id="KW-0813">Transport</keyword>
<feature type="transmembrane region" description="Helical" evidence="8">
    <location>
        <begin position="434"/>
        <end position="456"/>
    </location>
</feature>
<geneLocation type="mitochondrion" evidence="11"/>
<dbReference type="AlphaFoldDB" id="E6Y1C1"/>
<evidence type="ECO:0000256" key="4">
    <source>
        <dbReference type="ARBA" id="ARBA00022692"/>
    </source>
</evidence>
<feature type="transmembrane region" description="Helical" evidence="8">
    <location>
        <begin position="228"/>
        <end position="249"/>
    </location>
</feature>
<feature type="transmembrane region" description="Helical" evidence="8">
    <location>
        <begin position="39"/>
        <end position="66"/>
    </location>
</feature>
<dbReference type="Pfam" id="PF00662">
    <property type="entry name" value="Proton_antipo_N"/>
    <property type="match status" value="1"/>
</dbReference>
<feature type="domain" description="NADH:quinone oxidoreductase/Mrp antiporter transmembrane" evidence="9">
    <location>
        <begin position="95"/>
        <end position="371"/>
    </location>
</feature>
<evidence type="ECO:0000256" key="2">
    <source>
        <dbReference type="ARBA" id="ARBA00012944"/>
    </source>
</evidence>
<dbReference type="GO" id="GO:0015990">
    <property type="term" value="P:electron transport coupled proton transport"/>
    <property type="evidence" value="ECO:0007669"/>
    <property type="project" value="TreeGrafter"/>
</dbReference>
<dbReference type="GO" id="GO:0016020">
    <property type="term" value="C:membrane"/>
    <property type="evidence" value="ECO:0007669"/>
    <property type="project" value="UniProtKB-SubCell"/>
</dbReference>
<organism evidence="11">
    <name type="scientific">Onchidella borealis</name>
    <dbReference type="NCBI Taxonomy" id="244421"/>
    <lineage>
        <taxon>Eukaryota</taxon>
        <taxon>Metazoa</taxon>
        <taxon>Spiralia</taxon>
        <taxon>Lophotrochozoa</taxon>
        <taxon>Mollusca</taxon>
        <taxon>Gastropoda</taxon>
        <taxon>Heterobranchia</taxon>
        <taxon>Euthyneura</taxon>
        <taxon>Panpulmonata</taxon>
        <taxon>Eupulmonata</taxon>
        <taxon>Systellommatophora</taxon>
        <taxon>Onchidioidea</taxon>
        <taxon>Onchidiidae</taxon>
        <taxon>Onchidella</taxon>
    </lineage>
</organism>
<keyword evidence="8" id="KW-0830">Ubiquinone</keyword>
<feature type="transmembrane region" description="Helical" evidence="8">
    <location>
        <begin position="164"/>
        <end position="184"/>
    </location>
</feature>
<dbReference type="InterPro" id="IPR001516">
    <property type="entry name" value="Proton_antipo_N"/>
</dbReference>
<dbReference type="EC" id="7.1.1.2" evidence="2 8"/>
<dbReference type="PANTHER" id="PTHR42829">
    <property type="entry name" value="NADH-UBIQUINONE OXIDOREDUCTASE CHAIN 5"/>
    <property type="match status" value="1"/>
</dbReference>
<dbReference type="InterPro" id="IPR003945">
    <property type="entry name" value="NU5C-like"/>
</dbReference>
<comment type="subcellular location">
    <subcellularLocation>
        <location evidence="1">Membrane</location>
        <topology evidence="1">Multi-pass membrane protein</topology>
    </subcellularLocation>
</comment>
<feature type="transmembrane region" description="Helical" evidence="8">
    <location>
        <begin position="400"/>
        <end position="422"/>
    </location>
</feature>